<evidence type="ECO:0000256" key="2">
    <source>
        <dbReference type="ARBA" id="ARBA00009695"/>
    </source>
</evidence>
<evidence type="ECO:0000259" key="6">
    <source>
        <dbReference type="Pfam" id="PF02631"/>
    </source>
</evidence>
<comment type="similarity">
    <text evidence="2 5">Belongs to the RecX family.</text>
</comment>
<comment type="function">
    <text evidence="5">Modulates RecA activity.</text>
</comment>
<feature type="domain" description="RecX first three-helical" evidence="7">
    <location>
        <begin position="11"/>
        <end position="49"/>
    </location>
</feature>
<protein>
    <recommendedName>
        <fullName evidence="3 5">Regulatory protein RecX</fullName>
    </recommendedName>
</protein>
<dbReference type="EMBL" id="MGAV01000012">
    <property type="protein sequence ID" value="OGK54906.1"/>
    <property type="molecule type" value="Genomic_DNA"/>
</dbReference>
<dbReference type="HAMAP" id="MF_01114">
    <property type="entry name" value="RecX"/>
    <property type="match status" value="1"/>
</dbReference>
<dbReference type="Pfam" id="PF02631">
    <property type="entry name" value="RecX_HTH2"/>
    <property type="match status" value="1"/>
</dbReference>
<organism evidence="8 9">
    <name type="scientific">Candidatus Roizmanbacteria bacterium RIFCSPLOWO2_02_FULL_36_11</name>
    <dbReference type="NCBI Taxonomy" id="1802071"/>
    <lineage>
        <taxon>Bacteria</taxon>
        <taxon>Candidatus Roizmaniibacteriota</taxon>
    </lineage>
</organism>
<dbReference type="Gene3D" id="1.10.10.10">
    <property type="entry name" value="Winged helix-like DNA-binding domain superfamily/Winged helix DNA-binding domain"/>
    <property type="match status" value="2"/>
</dbReference>
<feature type="domain" description="RecX second three-helical" evidence="6">
    <location>
        <begin position="56"/>
        <end position="94"/>
    </location>
</feature>
<keyword evidence="4 5" id="KW-0963">Cytoplasm</keyword>
<dbReference type="AlphaFoldDB" id="A0A1F7JH56"/>
<evidence type="ECO:0000313" key="8">
    <source>
        <dbReference type="EMBL" id="OGK54906.1"/>
    </source>
</evidence>
<evidence type="ECO:0000313" key="9">
    <source>
        <dbReference type="Proteomes" id="UP000177418"/>
    </source>
</evidence>
<comment type="caution">
    <text evidence="8">The sequence shown here is derived from an EMBL/GenBank/DDBJ whole genome shotgun (WGS) entry which is preliminary data.</text>
</comment>
<dbReference type="GO" id="GO:0006282">
    <property type="term" value="P:regulation of DNA repair"/>
    <property type="evidence" value="ECO:0007669"/>
    <property type="project" value="UniProtKB-UniRule"/>
</dbReference>
<reference evidence="8 9" key="1">
    <citation type="journal article" date="2016" name="Nat. Commun.">
        <title>Thousands of microbial genomes shed light on interconnected biogeochemical processes in an aquifer system.</title>
        <authorList>
            <person name="Anantharaman K."/>
            <person name="Brown C.T."/>
            <person name="Hug L.A."/>
            <person name="Sharon I."/>
            <person name="Castelle C.J."/>
            <person name="Probst A.J."/>
            <person name="Thomas B.C."/>
            <person name="Singh A."/>
            <person name="Wilkins M.J."/>
            <person name="Karaoz U."/>
            <person name="Brodie E.L."/>
            <person name="Williams K.H."/>
            <person name="Hubbard S.S."/>
            <person name="Banfield J.F."/>
        </authorList>
    </citation>
    <scope>NUCLEOTIDE SEQUENCE [LARGE SCALE GENOMIC DNA]</scope>
</reference>
<dbReference type="InterPro" id="IPR036388">
    <property type="entry name" value="WH-like_DNA-bd_sf"/>
</dbReference>
<comment type="subcellular location">
    <subcellularLocation>
        <location evidence="1 5">Cytoplasm</location>
    </subcellularLocation>
</comment>
<dbReference type="Proteomes" id="UP000177418">
    <property type="component" value="Unassembled WGS sequence"/>
</dbReference>
<evidence type="ECO:0000256" key="4">
    <source>
        <dbReference type="ARBA" id="ARBA00022490"/>
    </source>
</evidence>
<gene>
    <name evidence="5" type="primary">recX</name>
    <name evidence="8" type="ORF">A3H78_00295</name>
</gene>
<dbReference type="InterPro" id="IPR053924">
    <property type="entry name" value="RecX_HTH_2nd"/>
</dbReference>
<accession>A0A1F7JH56</accession>
<dbReference type="Pfam" id="PF21982">
    <property type="entry name" value="RecX_HTH1"/>
    <property type="match status" value="1"/>
</dbReference>
<dbReference type="InterPro" id="IPR003783">
    <property type="entry name" value="Regulatory_RecX"/>
</dbReference>
<proteinExistence type="inferred from homology"/>
<sequence>MDNKTEIESLYARCIKLIYIRPRTEKEIKSYLLKLSCDQTLIDLIIDKLKKGDYLDDRKFISWWIGQREYFRPRGKLLLKSELIQKGVDREILEGFFNETNLDEVELALKALSVKKLHFDRIEVQKRFKVAVNYLLRRGFSYDIAKKAFEQYYQMS</sequence>
<dbReference type="GO" id="GO:0005737">
    <property type="term" value="C:cytoplasm"/>
    <property type="evidence" value="ECO:0007669"/>
    <property type="project" value="UniProtKB-SubCell"/>
</dbReference>
<dbReference type="PANTHER" id="PTHR33602:SF1">
    <property type="entry name" value="REGULATORY PROTEIN RECX FAMILY PROTEIN"/>
    <property type="match status" value="1"/>
</dbReference>
<evidence type="ECO:0000256" key="1">
    <source>
        <dbReference type="ARBA" id="ARBA00004496"/>
    </source>
</evidence>
<evidence type="ECO:0000259" key="7">
    <source>
        <dbReference type="Pfam" id="PF21982"/>
    </source>
</evidence>
<evidence type="ECO:0000256" key="5">
    <source>
        <dbReference type="HAMAP-Rule" id="MF_01114"/>
    </source>
</evidence>
<name>A0A1F7JH56_9BACT</name>
<dbReference type="InterPro" id="IPR053926">
    <property type="entry name" value="RecX_HTH_1st"/>
</dbReference>
<dbReference type="PANTHER" id="PTHR33602">
    <property type="entry name" value="REGULATORY PROTEIN RECX FAMILY PROTEIN"/>
    <property type="match status" value="1"/>
</dbReference>
<evidence type="ECO:0000256" key="3">
    <source>
        <dbReference type="ARBA" id="ARBA00018111"/>
    </source>
</evidence>